<dbReference type="GO" id="GO:0006412">
    <property type="term" value="P:translation"/>
    <property type="evidence" value="ECO:0007669"/>
    <property type="project" value="UniProtKB-UniRule"/>
</dbReference>
<dbReference type="InterPro" id="IPR003837">
    <property type="entry name" value="GatC"/>
</dbReference>
<dbReference type="GO" id="GO:0005524">
    <property type="term" value="F:ATP binding"/>
    <property type="evidence" value="ECO:0007669"/>
    <property type="project" value="UniProtKB-KW"/>
</dbReference>
<sequence>MSLDKETVRKIAFLARVDVPDDQLAPLAGELSGILDWIEQLREVDTSAVEPMTSVAEMTLPWRDDAVTDGGYPERVTANAPDSQDGFYLVPKVVE</sequence>
<keyword evidence="3" id="KW-1185">Reference proteome</keyword>
<dbReference type="Proteomes" id="UP000199412">
    <property type="component" value="Unassembled WGS sequence"/>
</dbReference>
<keyword evidence="1" id="KW-0067">ATP-binding</keyword>
<keyword evidence="1" id="KW-0648">Protein biosynthesis</keyword>
<comment type="catalytic activity">
    <reaction evidence="1">
        <text>L-glutamyl-tRNA(Gln) + L-glutamine + ATP + H2O = L-glutaminyl-tRNA(Gln) + L-glutamate + ADP + phosphate + H(+)</text>
        <dbReference type="Rhea" id="RHEA:17521"/>
        <dbReference type="Rhea" id="RHEA-COMP:9681"/>
        <dbReference type="Rhea" id="RHEA-COMP:9684"/>
        <dbReference type="ChEBI" id="CHEBI:15377"/>
        <dbReference type="ChEBI" id="CHEBI:15378"/>
        <dbReference type="ChEBI" id="CHEBI:29985"/>
        <dbReference type="ChEBI" id="CHEBI:30616"/>
        <dbReference type="ChEBI" id="CHEBI:43474"/>
        <dbReference type="ChEBI" id="CHEBI:58359"/>
        <dbReference type="ChEBI" id="CHEBI:78520"/>
        <dbReference type="ChEBI" id="CHEBI:78521"/>
        <dbReference type="ChEBI" id="CHEBI:456216"/>
    </reaction>
</comment>
<organism evidence="2 3">
    <name type="scientific">Rhodospira trueperi</name>
    <dbReference type="NCBI Taxonomy" id="69960"/>
    <lineage>
        <taxon>Bacteria</taxon>
        <taxon>Pseudomonadati</taxon>
        <taxon>Pseudomonadota</taxon>
        <taxon>Alphaproteobacteria</taxon>
        <taxon>Rhodospirillales</taxon>
        <taxon>Rhodospirillaceae</taxon>
        <taxon>Rhodospira</taxon>
    </lineage>
</organism>
<dbReference type="NCBIfam" id="TIGR00135">
    <property type="entry name" value="gatC"/>
    <property type="match status" value="1"/>
</dbReference>
<dbReference type="GO" id="GO:0006450">
    <property type="term" value="P:regulation of translational fidelity"/>
    <property type="evidence" value="ECO:0007669"/>
    <property type="project" value="InterPro"/>
</dbReference>
<dbReference type="GO" id="GO:0070681">
    <property type="term" value="P:glutaminyl-tRNAGln biosynthesis via transamidation"/>
    <property type="evidence" value="ECO:0007669"/>
    <property type="project" value="TreeGrafter"/>
</dbReference>
<dbReference type="GO" id="GO:0050566">
    <property type="term" value="F:asparaginyl-tRNA synthase (glutamine-hydrolyzing) activity"/>
    <property type="evidence" value="ECO:0007669"/>
    <property type="project" value="RHEA"/>
</dbReference>
<evidence type="ECO:0000313" key="2">
    <source>
        <dbReference type="EMBL" id="SDE63408.1"/>
    </source>
</evidence>
<comment type="function">
    <text evidence="1">Allows the formation of correctly charged Asn-tRNA(Asn) or Gln-tRNA(Gln) through the transamidation of misacylated Asp-tRNA(Asn) or Glu-tRNA(Gln) in organisms which lack either or both of asparaginyl-tRNA or glutaminyl-tRNA synthetases. The reaction takes place in the presence of glutamine and ATP through an activated phospho-Asp-tRNA(Asn) or phospho-Glu-tRNA(Gln).</text>
</comment>
<dbReference type="PANTHER" id="PTHR15004:SF0">
    <property type="entry name" value="GLUTAMYL-TRNA(GLN) AMIDOTRANSFERASE SUBUNIT C, MITOCHONDRIAL"/>
    <property type="match status" value="1"/>
</dbReference>
<dbReference type="GO" id="GO:0016740">
    <property type="term" value="F:transferase activity"/>
    <property type="evidence" value="ECO:0007669"/>
    <property type="project" value="UniProtKB-KW"/>
</dbReference>
<dbReference type="EC" id="6.3.5.-" evidence="1"/>
<dbReference type="EMBL" id="FNAP01000009">
    <property type="protein sequence ID" value="SDE63408.1"/>
    <property type="molecule type" value="Genomic_DNA"/>
</dbReference>
<dbReference type="AlphaFoldDB" id="A0A1G7EID9"/>
<comment type="subunit">
    <text evidence="1">Heterotrimer of A, B and C subunits.</text>
</comment>
<evidence type="ECO:0000256" key="1">
    <source>
        <dbReference type="HAMAP-Rule" id="MF_00122"/>
    </source>
</evidence>
<dbReference type="STRING" id="69960.SAMN05421720_10983"/>
<name>A0A1G7EID9_9PROT</name>
<keyword evidence="2" id="KW-0808">Transferase</keyword>
<dbReference type="HAMAP" id="MF_00122">
    <property type="entry name" value="GatC"/>
    <property type="match status" value="1"/>
</dbReference>
<dbReference type="SUPFAM" id="SSF141000">
    <property type="entry name" value="Glu-tRNAGln amidotransferase C subunit"/>
    <property type="match status" value="1"/>
</dbReference>
<protein>
    <recommendedName>
        <fullName evidence="1">Aspartyl/glutamyl-tRNA(Asn/Gln) amidotransferase subunit C</fullName>
        <shortName evidence="1">Asp/Glu-ADT subunit C</shortName>
        <ecNumber evidence="1">6.3.5.-</ecNumber>
    </recommendedName>
</protein>
<comment type="similarity">
    <text evidence="1">Belongs to the GatC family.</text>
</comment>
<keyword evidence="1" id="KW-0547">Nucleotide-binding</keyword>
<keyword evidence="1" id="KW-0436">Ligase</keyword>
<dbReference type="GO" id="GO:0050567">
    <property type="term" value="F:glutaminyl-tRNA synthase (glutamine-hydrolyzing) activity"/>
    <property type="evidence" value="ECO:0007669"/>
    <property type="project" value="UniProtKB-UniRule"/>
</dbReference>
<dbReference type="OrthoDB" id="9794326at2"/>
<dbReference type="Pfam" id="PF02686">
    <property type="entry name" value="GatC"/>
    <property type="match status" value="1"/>
</dbReference>
<comment type="catalytic activity">
    <reaction evidence="1">
        <text>L-aspartyl-tRNA(Asn) + L-glutamine + ATP + H2O = L-asparaginyl-tRNA(Asn) + L-glutamate + ADP + phosphate + 2 H(+)</text>
        <dbReference type="Rhea" id="RHEA:14513"/>
        <dbReference type="Rhea" id="RHEA-COMP:9674"/>
        <dbReference type="Rhea" id="RHEA-COMP:9677"/>
        <dbReference type="ChEBI" id="CHEBI:15377"/>
        <dbReference type="ChEBI" id="CHEBI:15378"/>
        <dbReference type="ChEBI" id="CHEBI:29985"/>
        <dbReference type="ChEBI" id="CHEBI:30616"/>
        <dbReference type="ChEBI" id="CHEBI:43474"/>
        <dbReference type="ChEBI" id="CHEBI:58359"/>
        <dbReference type="ChEBI" id="CHEBI:78515"/>
        <dbReference type="ChEBI" id="CHEBI:78516"/>
        <dbReference type="ChEBI" id="CHEBI:456216"/>
    </reaction>
</comment>
<dbReference type="InterPro" id="IPR036113">
    <property type="entry name" value="Asp/Glu-ADT_sf_sub_c"/>
</dbReference>
<gene>
    <name evidence="1" type="primary">gatC</name>
    <name evidence="2" type="ORF">SAMN05421720_10983</name>
</gene>
<dbReference type="RefSeq" id="WP_092786815.1">
    <property type="nucleotide sequence ID" value="NZ_FNAP01000009.1"/>
</dbReference>
<accession>A0A1G7EID9</accession>
<reference evidence="2 3" key="1">
    <citation type="submission" date="2016-10" db="EMBL/GenBank/DDBJ databases">
        <authorList>
            <person name="de Groot N.N."/>
        </authorList>
    </citation>
    <scope>NUCLEOTIDE SEQUENCE [LARGE SCALE GENOMIC DNA]</scope>
    <source>
        <strain evidence="2 3">ATCC 700224</strain>
    </source>
</reference>
<dbReference type="PANTHER" id="PTHR15004">
    <property type="entry name" value="GLUTAMYL-TRNA(GLN) AMIDOTRANSFERASE SUBUNIT C, MITOCHONDRIAL"/>
    <property type="match status" value="1"/>
</dbReference>
<evidence type="ECO:0000313" key="3">
    <source>
        <dbReference type="Proteomes" id="UP000199412"/>
    </source>
</evidence>
<dbReference type="Gene3D" id="1.10.20.60">
    <property type="entry name" value="Glu-tRNAGln amidotransferase C subunit, N-terminal domain"/>
    <property type="match status" value="1"/>
</dbReference>
<proteinExistence type="inferred from homology"/>